<keyword evidence="4 10" id="KW-0812">Transmembrane</keyword>
<dbReference type="Pfam" id="PF00689">
    <property type="entry name" value="Cation_ATPase_C"/>
    <property type="match status" value="1"/>
</dbReference>
<feature type="transmembrane region" description="Helical" evidence="10">
    <location>
        <begin position="765"/>
        <end position="789"/>
    </location>
</feature>
<keyword evidence="3" id="KW-1003">Cell membrane</keyword>
<keyword evidence="6" id="KW-0067">ATP-binding</keyword>
<dbReference type="NCBIfam" id="TIGR01494">
    <property type="entry name" value="ATPase_P-type"/>
    <property type="match status" value="2"/>
</dbReference>
<dbReference type="InterPro" id="IPR044492">
    <property type="entry name" value="P_typ_ATPase_HD_dom"/>
</dbReference>
<dbReference type="InterPro" id="IPR050510">
    <property type="entry name" value="Cation_transp_ATPase_P-type"/>
</dbReference>
<dbReference type="InterPro" id="IPR023214">
    <property type="entry name" value="HAD_sf"/>
</dbReference>
<reference evidence="12 13" key="1">
    <citation type="journal article" date="2015" name="Nature">
        <title>rRNA introns, odd ribosomes, and small enigmatic genomes across a large radiation of phyla.</title>
        <authorList>
            <person name="Brown C.T."/>
            <person name="Hug L.A."/>
            <person name="Thomas B.C."/>
            <person name="Sharon I."/>
            <person name="Castelle C.J."/>
            <person name="Singh A."/>
            <person name="Wilkins M.J."/>
            <person name="Williams K.H."/>
            <person name="Banfield J.F."/>
        </authorList>
    </citation>
    <scope>NUCLEOTIDE SEQUENCE [LARGE SCALE GENOMIC DNA]</scope>
</reference>
<dbReference type="STRING" id="1618345.UT18_C0007G0025"/>
<dbReference type="Pfam" id="PF13246">
    <property type="entry name" value="Cation_ATPase"/>
    <property type="match status" value="1"/>
</dbReference>
<dbReference type="GO" id="GO:1902600">
    <property type="term" value="P:proton transmembrane transport"/>
    <property type="evidence" value="ECO:0007669"/>
    <property type="project" value="TreeGrafter"/>
</dbReference>
<dbReference type="InterPro" id="IPR018303">
    <property type="entry name" value="ATPase_P-typ_P_site"/>
</dbReference>
<dbReference type="InterPro" id="IPR059000">
    <property type="entry name" value="ATPase_P-type_domA"/>
</dbReference>
<feature type="transmembrane region" description="Helical" evidence="10">
    <location>
        <begin position="801"/>
        <end position="820"/>
    </location>
</feature>
<feature type="transmembrane region" description="Helical" evidence="10">
    <location>
        <begin position="50"/>
        <end position="72"/>
    </location>
</feature>
<evidence type="ECO:0000313" key="13">
    <source>
        <dbReference type="Proteomes" id="UP000034207"/>
    </source>
</evidence>
<dbReference type="InterPro" id="IPR023298">
    <property type="entry name" value="ATPase_P-typ_TM_dom_sf"/>
</dbReference>
<dbReference type="InterPro" id="IPR006068">
    <property type="entry name" value="ATPase_P-typ_cation-transptr_C"/>
</dbReference>
<dbReference type="Pfam" id="PF00690">
    <property type="entry name" value="Cation_ATPase_N"/>
    <property type="match status" value="1"/>
</dbReference>
<evidence type="ECO:0000256" key="7">
    <source>
        <dbReference type="ARBA" id="ARBA00022967"/>
    </source>
</evidence>
<evidence type="ECO:0000256" key="2">
    <source>
        <dbReference type="ARBA" id="ARBA00005675"/>
    </source>
</evidence>
<feature type="domain" description="Cation-transporting P-type ATPase N-terminal" evidence="11">
    <location>
        <begin position="1"/>
        <end position="74"/>
    </location>
</feature>
<protein>
    <submittedName>
        <fullName evidence="12">ATPase, P-type (Transporting), HAD superfamily, subfamily IC</fullName>
    </submittedName>
</protein>
<dbReference type="SFLD" id="SFLDG00002">
    <property type="entry name" value="C1.7:_P-type_atpase_like"/>
    <property type="match status" value="1"/>
</dbReference>
<dbReference type="EMBL" id="LBVV01000007">
    <property type="protein sequence ID" value="KKQ94769.1"/>
    <property type="molecule type" value="Genomic_DNA"/>
</dbReference>
<dbReference type="FunFam" id="3.40.50.1000:FF:000083">
    <property type="entry name" value="Sodium/potassium-transporting ATPase subunit alpha"/>
    <property type="match status" value="1"/>
</dbReference>
<feature type="transmembrane region" description="Helical" evidence="10">
    <location>
        <begin position="246"/>
        <end position="265"/>
    </location>
</feature>
<dbReference type="InterPro" id="IPR008250">
    <property type="entry name" value="ATPase_P-typ_transduc_dom_A_sf"/>
</dbReference>
<dbReference type="SUPFAM" id="SSF81653">
    <property type="entry name" value="Calcium ATPase, transduction domain A"/>
    <property type="match status" value="1"/>
</dbReference>
<dbReference type="Gene3D" id="3.40.50.1000">
    <property type="entry name" value="HAD superfamily/HAD-like"/>
    <property type="match status" value="1"/>
</dbReference>
<dbReference type="PRINTS" id="PR00119">
    <property type="entry name" value="CATATPASE"/>
</dbReference>
<evidence type="ECO:0000256" key="5">
    <source>
        <dbReference type="ARBA" id="ARBA00022741"/>
    </source>
</evidence>
<dbReference type="InterPro" id="IPR004014">
    <property type="entry name" value="ATPase_P-typ_cation-transptr_N"/>
</dbReference>
<dbReference type="AlphaFoldDB" id="A0A0G0P9G8"/>
<dbReference type="SFLD" id="SFLDS00003">
    <property type="entry name" value="Haloacid_Dehalogenase"/>
    <property type="match status" value="1"/>
</dbReference>
<dbReference type="Gene3D" id="2.70.150.10">
    <property type="entry name" value="Calcium-transporting ATPase, cytoplasmic transduction domain A"/>
    <property type="match status" value="1"/>
</dbReference>
<evidence type="ECO:0000313" key="12">
    <source>
        <dbReference type="EMBL" id="KKQ94769.1"/>
    </source>
</evidence>
<sequence length="917" mass="101196">MFHNRSIDDLLKEYKSSLAGLSSDEARKRLAEYGHNKIEAKKKTSLVKTFFMQFVDYLALMLVVASALSFVLGSFIEGFVIAGIIVLNATISFFQEFKAEKAIEALQKMVPQKATVIRNNSQHIIDVSEIVPGDILVLEEGSKIPADARLIKANSLYTNDFALTGESEPQLKFSDVIKEENLSVTEIDNMAFMGMSVSTGNAIALVVSTGMNTEFGKIAHLTTDLKTELSPLQIEVTHIGKIVSKLIFGLSFVIAIIGFFMHYGLLENIKFTIGVAAALVPEGLPATISLVLAIAVQRMARKKAIIKKLSAVETMGCITAIATDKTGTLTKNEMTVKDIFFNNQNFHIKGVGYDLGGEFQKNDKKISAQEMKELDLFFKAAVLCNNASLHRHKNKTEVIGDQTEGALIMMAEKAGIKKEDFDKRFTEKLEIAFSSERKKMSTINKMGDQYFVFSKGAPQEIIKMCSKIRLNGKEIKLNKNTIGEIEDKNNEYAGKAMRVLAVAYKPIEKKNNYTDKEVEKDLIFLGLIAIIDPPREEVKDAVKLARKAGIKIFMVTGDYSLTAQAIAGKIGLGENLPIVTGTELNHFSDAKILNILKNNDSAIFSRVAPEHKMRIVKLLQKLGNIVAVTGDGVNDAPALKKANVGVAMGITGTDVSKEAASVVLADDSFASIIAAIKEGRVVYSNMKKFIKYVFSHNFSELFSIVLSIPLGVTALTPILIFVIDLGSDIPPSLALSLDPEEPGVMDKPPRNQKKKIFNKRLMRDMVFVGLMTGIFAVAFFAFVLVSGGWQWGTKLTTNDYLYRHATTATFAGIVLAQFFNSYYCRAPHSSILKSFRENKKLLKANLFSLFLLLNVAYNPIFNKLFATAPLNLIDWFVIITGIIIFAIILEIYKILTKPKTIPTKKIDAISAITTHSN</sequence>
<name>A0A0G0P9G8_UNCC2</name>
<dbReference type="GO" id="GO:0005524">
    <property type="term" value="F:ATP binding"/>
    <property type="evidence" value="ECO:0007669"/>
    <property type="project" value="UniProtKB-KW"/>
</dbReference>
<dbReference type="SUPFAM" id="SSF81665">
    <property type="entry name" value="Calcium ATPase, transmembrane domain M"/>
    <property type="match status" value="1"/>
</dbReference>
<dbReference type="InterPro" id="IPR001757">
    <property type="entry name" value="P_typ_ATPase"/>
</dbReference>
<dbReference type="GO" id="GO:0016887">
    <property type="term" value="F:ATP hydrolysis activity"/>
    <property type="evidence" value="ECO:0007669"/>
    <property type="project" value="InterPro"/>
</dbReference>
<keyword evidence="9 10" id="KW-0472">Membrane</keyword>
<organism evidence="12 13">
    <name type="scientific">candidate division CPR2 bacterium GW2011_GWC2_39_10</name>
    <dbReference type="NCBI Taxonomy" id="1618345"/>
    <lineage>
        <taxon>Bacteria</taxon>
        <taxon>Bacteria division CPR2</taxon>
    </lineage>
</organism>
<dbReference type="SUPFAM" id="SSF56784">
    <property type="entry name" value="HAD-like"/>
    <property type="match status" value="1"/>
</dbReference>
<evidence type="ECO:0000256" key="8">
    <source>
        <dbReference type="ARBA" id="ARBA00022989"/>
    </source>
</evidence>
<dbReference type="PROSITE" id="PS00154">
    <property type="entry name" value="ATPASE_E1_E2"/>
    <property type="match status" value="1"/>
</dbReference>
<comment type="caution">
    <text evidence="12">The sequence shown here is derived from an EMBL/GenBank/DDBJ whole genome shotgun (WGS) entry which is preliminary data.</text>
</comment>
<dbReference type="Proteomes" id="UP000034207">
    <property type="component" value="Unassembled WGS sequence"/>
</dbReference>
<evidence type="ECO:0000256" key="3">
    <source>
        <dbReference type="ARBA" id="ARBA00022475"/>
    </source>
</evidence>
<dbReference type="PRINTS" id="PR00120">
    <property type="entry name" value="HATPASE"/>
</dbReference>
<dbReference type="Pfam" id="PF00122">
    <property type="entry name" value="E1-E2_ATPase"/>
    <property type="match status" value="1"/>
</dbReference>
<dbReference type="SMART" id="SM00831">
    <property type="entry name" value="Cation_ATPase_N"/>
    <property type="match status" value="1"/>
</dbReference>
<dbReference type="SFLD" id="SFLDF00027">
    <property type="entry name" value="p-type_atpase"/>
    <property type="match status" value="1"/>
</dbReference>
<feature type="transmembrane region" description="Helical" evidence="10">
    <location>
        <begin position="78"/>
        <end position="94"/>
    </location>
</feature>
<dbReference type="InterPro" id="IPR036412">
    <property type="entry name" value="HAD-like_sf"/>
</dbReference>
<dbReference type="PANTHER" id="PTHR43294">
    <property type="entry name" value="SODIUM/POTASSIUM-TRANSPORTING ATPASE SUBUNIT ALPHA"/>
    <property type="match status" value="1"/>
</dbReference>
<proteinExistence type="inferred from homology"/>
<feature type="transmembrane region" description="Helical" evidence="10">
    <location>
        <begin position="872"/>
        <end position="895"/>
    </location>
</feature>
<keyword evidence="7" id="KW-1278">Translocase</keyword>
<evidence type="ECO:0000256" key="6">
    <source>
        <dbReference type="ARBA" id="ARBA00022840"/>
    </source>
</evidence>
<dbReference type="Gene3D" id="1.20.1110.10">
    <property type="entry name" value="Calcium-transporting ATPase, transmembrane domain"/>
    <property type="match status" value="1"/>
</dbReference>
<dbReference type="InterPro" id="IPR023299">
    <property type="entry name" value="ATPase_P-typ_cyto_dom_N"/>
</dbReference>
<evidence type="ECO:0000256" key="10">
    <source>
        <dbReference type="SAM" id="Phobius"/>
    </source>
</evidence>
<gene>
    <name evidence="12" type="ORF">UT18_C0007G0025</name>
</gene>
<keyword evidence="5" id="KW-0547">Nucleotide-binding</keyword>
<dbReference type="GO" id="GO:0005886">
    <property type="term" value="C:plasma membrane"/>
    <property type="evidence" value="ECO:0007669"/>
    <property type="project" value="UniProtKB-SubCell"/>
</dbReference>
<comment type="similarity">
    <text evidence="2">Belongs to the cation transport ATPase (P-type) (TC 3.A.3) family. Type IIA subfamily.</text>
</comment>
<evidence type="ECO:0000256" key="9">
    <source>
        <dbReference type="ARBA" id="ARBA00023136"/>
    </source>
</evidence>
<dbReference type="SUPFAM" id="SSF81660">
    <property type="entry name" value="Metal cation-transporting ATPase, ATP-binding domain N"/>
    <property type="match status" value="1"/>
</dbReference>
<comment type="subcellular location">
    <subcellularLocation>
        <location evidence="1">Cell membrane</location>
        <topology evidence="1">Multi-pass membrane protein</topology>
    </subcellularLocation>
</comment>
<accession>A0A0G0P9G8</accession>
<dbReference type="Gene3D" id="3.40.1110.10">
    <property type="entry name" value="Calcium-transporting ATPase, cytoplasmic domain N"/>
    <property type="match status" value="1"/>
</dbReference>
<dbReference type="GO" id="GO:0019829">
    <property type="term" value="F:ATPase-coupled monoatomic cation transmembrane transporter activity"/>
    <property type="evidence" value="ECO:0007669"/>
    <property type="project" value="TreeGrafter"/>
</dbReference>
<feature type="transmembrane region" description="Helical" evidence="10">
    <location>
        <begin position="271"/>
        <end position="296"/>
    </location>
</feature>
<dbReference type="PANTHER" id="PTHR43294:SF21">
    <property type="entry name" value="CATION TRANSPORTING ATPASE"/>
    <property type="match status" value="1"/>
</dbReference>
<evidence type="ECO:0000259" key="11">
    <source>
        <dbReference type="SMART" id="SM00831"/>
    </source>
</evidence>
<keyword evidence="8 10" id="KW-1133">Transmembrane helix</keyword>
<evidence type="ECO:0000256" key="4">
    <source>
        <dbReference type="ARBA" id="ARBA00022692"/>
    </source>
</evidence>
<evidence type="ECO:0000256" key="1">
    <source>
        <dbReference type="ARBA" id="ARBA00004651"/>
    </source>
</evidence>